<dbReference type="Pfam" id="PF00072">
    <property type="entry name" value="Response_reg"/>
    <property type="match status" value="1"/>
</dbReference>
<proteinExistence type="predicted"/>
<evidence type="ECO:0000256" key="2">
    <source>
        <dbReference type="PROSITE-ProRule" id="PRU00169"/>
    </source>
</evidence>
<evidence type="ECO:0000259" key="3">
    <source>
        <dbReference type="PROSITE" id="PS50110"/>
    </source>
</evidence>
<dbReference type="InterPro" id="IPR050595">
    <property type="entry name" value="Bact_response_regulator"/>
</dbReference>
<organism evidence="4 5">
    <name type="scientific">Teichococcus vastitatis</name>
    <dbReference type="NCBI Taxonomy" id="2307076"/>
    <lineage>
        <taxon>Bacteria</taxon>
        <taxon>Pseudomonadati</taxon>
        <taxon>Pseudomonadota</taxon>
        <taxon>Alphaproteobacteria</taxon>
        <taxon>Acetobacterales</taxon>
        <taxon>Roseomonadaceae</taxon>
        <taxon>Roseomonas</taxon>
    </lineage>
</organism>
<keyword evidence="1 2" id="KW-0597">Phosphoprotein</keyword>
<keyword evidence="5" id="KW-1185">Reference proteome</keyword>
<feature type="modified residue" description="4-aspartylphosphate" evidence="2">
    <location>
        <position position="52"/>
    </location>
</feature>
<evidence type="ECO:0000313" key="4">
    <source>
        <dbReference type="EMBL" id="MCI0752687.1"/>
    </source>
</evidence>
<dbReference type="InterPro" id="IPR001789">
    <property type="entry name" value="Sig_transdc_resp-reg_receiver"/>
</dbReference>
<dbReference type="EMBL" id="JALBUU010000004">
    <property type="protein sequence ID" value="MCI0752687.1"/>
    <property type="molecule type" value="Genomic_DNA"/>
</dbReference>
<comment type="caution">
    <text evidence="4">The sequence shown here is derived from an EMBL/GenBank/DDBJ whole genome shotgun (WGS) entry which is preliminary data.</text>
</comment>
<protein>
    <submittedName>
        <fullName evidence="4">Response regulator</fullName>
    </submittedName>
</protein>
<dbReference type="Gene3D" id="3.40.50.2300">
    <property type="match status" value="1"/>
</dbReference>
<dbReference type="InterPro" id="IPR011006">
    <property type="entry name" value="CheY-like_superfamily"/>
</dbReference>
<dbReference type="PANTHER" id="PTHR44591:SF3">
    <property type="entry name" value="RESPONSE REGULATORY DOMAIN-CONTAINING PROTEIN"/>
    <property type="match status" value="1"/>
</dbReference>
<gene>
    <name evidence="4" type="ORF">MON41_02765</name>
</gene>
<dbReference type="PANTHER" id="PTHR44591">
    <property type="entry name" value="STRESS RESPONSE REGULATOR PROTEIN 1"/>
    <property type="match status" value="1"/>
</dbReference>
<reference evidence="4 5" key="1">
    <citation type="submission" date="2022-03" db="EMBL/GenBank/DDBJ databases">
        <title>Complete genome analysis of Roseomonas KG 17.1 : a prolific producer of plant growth promoters.</title>
        <authorList>
            <person name="Saadouli I."/>
            <person name="Najjari A."/>
            <person name="Mosbah A."/>
            <person name="Ouzari H.I."/>
        </authorList>
    </citation>
    <scope>NUCLEOTIDE SEQUENCE [LARGE SCALE GENOMIC DNA]</scope>
    <source>
        <strain evidence="4 5">KG17-1</strain>
    </source>
</reference>
<evidence type="ECO:0000313" key="5">
    <source>
        <dbReference type="Proteomes" id="UP001201985"/>
    </source>
</evidence>
<dbReference type="SMART" id="SM00448">
    <property type="entry name" value="REC"/>
    <property type="match status" value="1"/>
</dbReference>
<dbReference type="RefSeq" id="WP_120008278.1">
    <property type="nucleotide sequence ID" value="NZ_JALBUU010000004.1"/>
</dbReference>
<dbReference type="PROSITE" id="PS50110">
    <property type="entry name" value="RESPONSE_REGULATORY"/>
    <property type="match status" value="1"/>
</dbReference>
<dbReference type="Proteomes" id="UP001201985">
    <property type="component" value="Unassembled WGS sequence"/>
</dbReference>
<feature type="domain" description="Response regulatory" evidence="3">
    <location>
        <begin position="3"/>
        <end position="117"/>
    </location>
</feature>
<accession>A0ABS9W0G6</accession>
<name>A0ABS9W0G6_9PROT</name>
<dbReference type="SUPFAM" id="SSF52172">
    <property type="entry name" value="CheY-like"/>
    <property type="match status" value="1"/>
</dbReference>
<sequence>MTTILVVDDEFLISDLLANALEDQGYRVTQAYHGRKALEVLAQETPALVVTDFMMPLMNGLELARAIRGNAHWQHLPIILLSGAQGSIAREHPSLFNEVFDKPFPVRQLLARIQDLAGPPDDPPP</sequence>
<dbReference type="CDD" id="cd17574">
    <property type="entry name" value="REC_OmpR"/>
    <property type="match status" value="1"/>
</dbReference>
<evidence type="ECO:0000256" key="1">
    <source>
        <dbReference type="ARBA" id="ARBA00022553"/>
    </source>
</evidence>